<evidence type="ECO:0000256" key="1">
    <source>
        <dbReference type="SAM" id="Phobius"/>
    </source>
</evidence>
<evidence type="ECO:0000313" key="3">
    <source>
        <dbReference type="Proteomes" id="UP001139516"/>
    </source>
</evidence>
<dbReference type="Proteomes" id="UP001139516">
    <property type="component" value="Unassembled WGS sequence"/>
</dbReference>
<feature type="transmembrane region" description="Helical" evidence="1">
    <location>
        <begin position="52"/>
        <end position="75"/>
    </location>
</feature>
<protein>
    <submittedName>
        <fullName evidence="2">Uncharacterized protein</fullName>
    </submittedName>
</protein>
<organism evidence="2 3">
    <name type="scientific">Roseomonas acroporae</name>
    <dbReference type="NCBI Taxonomy" id="2937791"/>
    <lineage>
        <taxon>Bacteria</taxon>
        <taxon>Pseudomonadati</taxon>
        <taxon>Pseudomonadota</taxon>
        <taxon>Alphaproteobacteria</taxon>
        <taxon>Acetobacterales</taxon>
        <taxon>Roseomonadaceae</taxon>
        <taxon>Roseomonas</taxon>
    </lineage>
</organism>
<name>A0A9X2BT80_9PROT</name>
<evidence type="ECO:0000313" key="2">
    <source>
        <dbReference type="EMBL" id="MCK8783957.1"/>
    </source>
</evidence>
<dbReference type="AlphaFoldDB" id="A0A9X2BT80"/>
<dbReference type="RefSeq" id="WP_248666076.1">
    <property type="nucleotide sequence ID" value="NZ_JALPRX010000022.1"/>
</dbReference>
<comment type="caution">
    <text evidence="2">The sequence shown here is derived from an EMBL/GenBank/DDBJ whole genome shotgun (WGS) entry which is preliminary data.</text>
</comment>
<dbReference type="EMBL" id="JALPRX010000022">
    <property type="protein sequence ID" value="MCK8783957.1"/>
    <property type="molecule type" value="Genomic_DNA"/>
</dbReference>
<sequence length="134" mass="14228">MALPTPPPLRGSRDWALWLAVTMLSYPLVVALGAIAARVLERLHLVSLSDPALDALPWVALPLWCALCLLLQWLRVWPAPARWAPLARGVLERGAAVLLTGLAALLGGLLAVGAVLSVLGGGAGLLWYGLRQLF</sequence>
<proteinExistence type="predicted"/>
<gene>
    <name evidence="2" type="ORF">M0638_06135</name>
</gene>
<accession>A0A9X2BT80</accession>
<feature type="transmembrane region" description="Helical" evidence="1">
    <location>
        <begin position="15"/>
        <end position="40"/>
    </location>
</feature>
<keyword evidence="1" id="KW-1133">Transmembrane helix</keyword>
<keyword evidence="3" id="KW-1185">Reference proteome</keyword>
<keyword evidence="1" id="KW-0472">Membrane</keyword>
<reference evidence="2" key="1">
    <citation type="submission" date="2022-04" db="EMBL/GenBank/DDBJ databases">
        <title>Roseomonas acroporae sp. nov., isolated from coral Acropora digitifera.</title>
        <authorList>
            <person name="Sun H."/>
        </authorList>
    </citation>
    <scope>NUCLEOTIDE SEQUENCE</scope>
    <source>
        <strain evidence="2">NAR14</strain>
    </source>
</reference>
<keyword evidence="1" id="KW-0812">Transmembrane</keyword>
<feature type="transmembrane region" description="Helical" evidence="1">
    <location>
        <begin position="95"/>
        <end position="128"/>
    </location>
</feature>